<evidence type="ECO:0000313" key="2">
    <source>
        <dbReference type="EMBL" id="SCF24942.1"/>
    </source>
</evidence>
<dbReference type="RefSeq" id="WP_091246733.1">
    <property type="nucleotide sequence ID" value="NZ_FMCU01000007.1"/>
</dbReference>
<protein>
    <recommendedName>
        <fullName evidence="4">SH3 domain-containing protein</fullName>
    </recommendedName>
</protein>
<dbReference type="AlphaFoldDB" id="A0A1C4YVZ6"/>
<name>A0A1C4YVZ6_9ACTN</name>
<sequence>MRTTSKRALALLTVTALTSLGATVATGGAAQAAYYQYSKCSTAVSLSVFVDSTSSTTKWPHSVGYNTRMFAAQEANGRYHVSLWNDSGDTNGWVSTAWVRPCS</sequence>
<organism evidence="2 3">
    <name type="scientific">Micromonospora matsumotoense</name>
    <dbReference type="NCBI Taxonomy" id="121616"/>
    <lineage>
        <taxon>Bacteria</taxon>
        <taxon>Bacillati</taxon>
        <taxon>Actinomycetota</taxon>
        <taxon>Actinomycetes</taxon>
        <taxon>Micromonosporales</taxon>
        <taxon>Micromonosporaceae</taxon>
        <taxon>Micromonospora</taxon>
    </lineage>
</organism>
<dbReference type="EMBL" id="FMCU01000007">
    <property type="protein sequence ID" value="SCF24942.1"/>
    <property type="molecule type" value="Genomic_DNA"/>
</dbReference>
<keyword evidence="1" id="KW-0732">Signal</keyword>
<gene>
    <name evidence="2" type="ORF">GA0070216_107226</name>
</gene>
<feature type="signal peptide" evidence="1">
    <location>
        <begin position="1"/>
        <end position="21"/>
    </location>
</feature>
<evidence type="ECO:0000313" key="3">
    <source>
        <dbReference type="Proteomes" id="UP000198797"/>
    </source>
</evidence>
<keyword evidence="3" id="KW-1185">Reference proteome</keyword>
<feature type="chain" id="PRO_5038333054" description="SH3 domain-containing protein" evidence="1">
    <location>
        <begin position="22"/>
        <end position="103"/>
    </location>
</feature>
<reference evidence="3" key="1">
    <citation type="submission" date="2016-06" db="EMBL/GenBank/DDBJ databases">
        <authorList>
            <person name="Varghese N."/>
            <person name="Submissions Spin"/>
        </authorList>
    </citation>
    <scope>NUCLEOTIDE SEQUENCE [LARGE SCALE GENOMIC DNA]</scope>
    <source>
        <strain evidence="3">DSM 44100</strain>
    </source>
</reference>
<dbReference type="OrthoDB" id="3409487at2"/>
<accession>A0A1C4YVZ6</accession>
<evidence type="ECO:0000256" key="1">
    <source>
        <dbReference type="SAM" id="SignalP"/>
    </source>
</evidence>
<proteinExistence type="predicted"/>
<evidence type="ECO:0008006" key="4">
    <source>
        <dbReference type="Google" id="ProtNLM"/>
    </source>
</evidence>
<dbReference type="Proteomes" id="UP000198797">
    <property type="component" value="Unassembled WGS sequence"/>
</dbReference>